<dbReference type="RefSeq" id="WP_126396585.1">
    <property type="nucleotide sequence ID" value="NZ_AP018907.1"/>
</dbReference>
<feature type="short sequence motif" description="DGA/G" evidence="2">
    <location>
        <begin position="279"/>
        <end position="281"/>
    </location>
</feature>
<dbReference type="GO" id="GO:0016042">
    <property type="term" value="P:lipid catabolic process"/>
    <property type="evidence" value="ECO:0007669"/>
    <property type="project" value="UniProtKB-UniRule"/>
</dbReference>
<feature type="active site" description="Nucleophile" evidence="2">
    <location>
        <position position="96"/>
    </location>
</feature>
<dbReference type="KEGG" id="blag:BLTE_00830"/>
<dbReference type="EMBL" id="AP018907">
    <property type="protein sequence ID" value="BBF91398.1"/>
    <property type="molecule type" value="Genomic_DNA"/>
</dbReference>
<dbReference type="PROSITE" id="PS51257">
    <property type="entry name" value="PROKAR_LIPOPROTEIN"/>
    <property type="match status" value="1"/>
</dbReference>
<keyword evidence="5" id="KW-1185">Reference proteome</keyword>
<feature type="domain" description="PNPLA" evidence="3">
    <location>
        <begin position="54"/>
        <end position="292"/>
    </location>
</feature>
<dbReference type="Gene3D" id="3.40.1090.10">
    <property type="entry name" value="Cytosolic phospholipase A2 catalytic domain"/>
    <property type="match status" value="2"/>
</dbReference>
<dbReference type="InterPro" id="IPR016035">
    <property type="entry name" value="Acyl_Trfase/lysoPLipase"/>
</dbReference>
<evidence type="ECO:0000313" key="4">
    <source>
        <dbReference type="EMBL" id="BBF91398.1"/>
    </source>
</evidence>
<dbReference type="InterPro" id="IPR002641">
    <property type="entry name" value="PNPLA_dom"/>
</dbReference>
<organism evidence="4 5">
    <name type="scientific">Blastochloris tepida</name>
    <dbReference type="NCBI Taxonomy" id="2233851"/>
    <lineage>
        <taxon>Bacteria</taxon>
        <taxon>Pseudomonadati</taxon>
        <taxon>Pseudomonadota</taxon>
        <taxon>Alphaproteobacteria</taxon>
        <taxon>Hyphomicrobiales</taxon>
        <taxon>Blastochloridaceae</taxon>
        <taxon>Blastochloris</taxon>
    </lineage>
</organism>
<keyword evidence="1 2" id="KW-0443">Lipid metabolism</keyword>
<dbReference type="OrthoDB" id="9790176at2"/>
<dbReference type="AlphaFoldDB" id="A0A348FVR5"/>
<keyword evidence="4" id="KW-0449">Lipoprotein</keyword>
<gene>
    <name evidence="4" type="ORF">BLTE_00830</name>
</gene>
<feature type="active site" description="Proton acceptor" evidence="2">
    <location>
        <position position="279"/>
    </location>
</feature>
<comment type="caution">
    <text evidence="2">Lacks conserved residue(s) required for the propagation of feature annotation.</text>
</comment>
<dbReference type="PROSITE" id="PS51635">
    <property type="entry name" value="PNPLA"/>
    <property type="match status" value="1"/>
</dbReference>
<evidence type="ECO:0000259" key="3">
    <source>
        <dbReference type="PROSITE" id="PS51635"/>
    </source>
</evidence>
<reference evidence="4 5" key="1">
    <citation type="submission" date="2018-08" db="EMBL/GenBank/DDBJ databases">
        <title>Complete genome sequencing of Blastochloris tepida GI.</title>
        <authorList>
            <person name="Tsukatani Y."/>
            <person name="Mori H."/>
        </authorList>
    </citation>
    <scope>NUCLEOTIDE SEQUENCE [LARGE SCALE GENOMIC DNA]</scope>
    <source>
        <strain evidence="4 5">GI</strain>
    </source>
</reference>
<dbReference type="Proteomes" id="UP000266934">
    <property type="component" value="Chromosome"/>
</dbReference>
<dbReference type="GO" id="GO:0016787">
    <property type="term" value="F:hydrolase activity"/>
    <property type="evidence" value="ECO:0007669"/>
    <property type="project" value="UniProtKB-UniRule"/>
</dbReference>
<evidence type="ECO:0000256" key="2">
    <source>
        <dbReference type="PROSITE-ProRule" id="PRU01161"/>
    </source>
</evidence>
<evidence type="ECO:0000313" key="5">
    <source>
        <dbReference type="Proteomes" id="UP000266934"/>
    </source>
</evidence>
<dbReference type="SUPFAM" id="SSF52151">
    <property type="entry name" value="FabD/lysophospholipase-like"/>
    <property type="match status" value="1"/>
</dbReference>
<sequence length="457" mass="48563">MTGRRLTLAALLGVFVAGCGTVFNLPINQPIDPASPTQDASSPPKMTGDVAVALSFSGGGTRAAAFAHGVLTALDTMPSREGGSYLDRVVFISGVSGGSVAAAYFGLKGRAAMNDFRERFLLQNAEESLDTRISLANLVRGIEGGVNDASRLPAWLDRQLFHGATLADLHGKNRPMVWINASDLFNRTPFHFTPSTFAALCSDVTSYPVSQAVAASAAVPVAFAPIVLKTFPDSCRAPLPPWVDRVLKNPSSGGQARAFAQALIRYRDPGQIRYVKLADGGLVDNFGLAGLVIAREIGDRPYAPLNAERAVQLRRLVFIVVNAGRGPAGNWTLSPEGPSGQELLGAVTDTAIDAAAISSFDAFRLTMNQWETSTRKWRCGLSPAEAKRLGAGPGWRCNDVSFDLAQVSFDQLGSLTATLNAVPTRLRLEPEQVELVVKAGIEATRAHPVLRGSLLGR</sequence>
<protein>
    <submittedName>
        <fullName evidence="4">Lipoprotein</fullName>
    </submittedName>
</protein>
<keyword evidence="2" id="KW-0378">Hydrolase</keyword>
<proteinExistence type="predicted"/>
<dbReference type="Pfam" id="PF01734">
    <property type="entry name" value="Patatin"/>
    <property type="match status" value="1"/>
</dbReference>
<feature type="short sequence motif" description="GXSXG" evidence="2">
    <location>
        <begin position="94"/>
        <end position="98"/>
    </location>
</feature>
<keyword evidence="2" id="KW-0442">Lipid degradation</keyword>
<accession>A0A348FVR5</accession>
<evidence type="ECO:0000256" key="1">
    <source>
        <dbReference type="ARBA" id="ARBA00023098"/>
    </source>
</evidence>
<name>A0A348FVR5_9HYPH</name>